<dbReference type="InterPro" id="IPR011990">
    <property type="entry name" value="TPR-like_helical_dom_sf"/>
</dbReference>
<keyword evidence="2" id="KW-0969">Cilium</keyword>
<organism evidence="2 3">
    <name type="scientific">Eimeria necatrix</name>
    <dbReference type="NCBI Taxonomy" id="51315"/>
    <lineage>
        <taxon>Eukaryota</taxon>
        <taxon>Sar</taxon>
        <taxon>Alveolata</taxon>
        <taxon>Apicomplexa</taxon>
        <taxon>Conoidasida</taxon>
        <taxon>Coccidia</taxon>
        <taxon>Eucoccidiorida</taxon>
        <taxon>Eimeriorina</taxon>
        <taxon>Eimeriidae</taxon>
        <taxon>Eimeria</taxon>
    </lineage>
</organism>
<dbReference type="RefSeq" id="XP_013437254.1">
    <property type="nucleotide sequence ID" value="XM_013581800.1"/>
</dbReference>
<keyword evidence="2" id="KW-0966">Cell projection</keyword>
<keyword evidence="2" id="KW-0282">Flagellum</keyword>
<dbReference type="Proteomes" id="UP000030754">
    <property type="component" value="Unassembled WGS sequence"/>
</dbReference>
<dbReference type="GeneID" id="25475962"/>
<reference evidence="2" key="1">
    <citation type="submission" date="2013-10" db="EMBL/GenBank/DDBJ databases">
        <title>Genomic analysis of the causative agents of coccidiosis in chickens.</title>
        <authorList>
            <person name="Reid A.J."/>
            <person name="Blake D."/>
            <person name="Billington K."/>
            <person name="Browne H."/>
            <person name="Dunn M."/>
            <person name="Hung S."/>
            <person name="Kawahara F."/>
            <person name="Miranda-Saavedra D."/>
            <person name="Mourier T."/>
            <person name="Nagra H."/>
            <person name="Otto T.D."/>
            <person name="Rawlings N."/>
            <person name="Sanchez A."/>
            <person name="Sanders M."/>
            <person name="Subramaniam C."/>
            <person name="Tay Y."/>
            <person name="Dear P."/>
            <person name="Doerig C."/>
            <person name="Gruber A."/>
            <person name="Parkinson J."/>
            <person name="Shirley M."/>
            <person name="Wan K.L."/>
            <person name="Berriman M."/>
            <person name="Tomley F."/>
            <person name="Pain A."/>
        </authorList>
    </citation>
    <scope>NUCLEOTIDE SEQUENCE [LARGE SCALE GENOMIC DNA]</scope>
    <source>
        <strain evidence="2">Houghton</strain>
    </source>
</reference>
<feature type="repeat" description="TPR" evidence="1">
    <location>
        <begin position="260"/>
        <end position="293"/>
    </location>
</feature>
<reference evidence="2" key="2">
    <citation type="submission" date="2013-10" db="EMBL/GenBank/DDBJ databases">
        <authorList>
            <person name="Aslett M."/>
        </authorList>
    </citation>
    <scope>NUCLEOTIDE SEQUENCE [LARGE SCALE GENOMIC DNA]</scope>
    <source>
        <strain evidence="2">Houghton</strain>
    </source>
</reference>
<dbReference type="GO" id="GO:0005814">
    <property type="term" value="C:centriole"/>
    <property type="evidence" value="ECO:0007669"/>
    <property type="project" value="TreeGrafter"/>
</dbReference>
<dbReference type="PANTHER" id="PTHR44117">
    <property type="entry name" value="INTRAFLAGELLAR TRANSPORT PROTEIN 88 HOMOLOG"/>
    <property type="match status" value="1"/>
</dbReference>
<dbReference type="SUPFAM" id="SSF48452">
    <property type="entry name" value="TPR-like"/>
    <property type="match status" value="2"/>
</dbReference>
<dbReference type="GO" id="GO:0036064">
    <property type="term" value="C:ciliary basal body"/>
    <property type="evidence" value="ECO:0007669"/>
    <property type="project" value="TreeGrafter"/>
</dbReference>
<dbReference type="OrthoDB" id="1926212at2759"/>
<dbReference type="SMART" id="SM00028">
    <property type="entry name" value="TPR"/>
    <property type="match status" value="5"/>
</dbReference>
<dbReference type="EMBL" id="HG725602">
    <property type="protein sequence ID" value="CDJ68787.1"/>
    <property type="molecule type" value="Genomic_DNA"/>
</dbReference>
<name>U6MWZ9_9EIME</name>
<gene>
    <name evidence="2" type="ORF">ENH_00058210</name>
</gene>
<dbReference type="Gene3D" id="1.25.40.10">
    <property type="entry name" value="Tetratricopeptide repeat domain"/>
    <property type="match status" value="2"/>
</dbReference>
<accession>U6MWZ9</accession>
<proteinExistence type="predicted"/>
<keyword evidence="3" id="KW-1185">Reference proteome</keyword>
<dbReference type="PANTHER" id="PTHR44117:SF1">
    <property type="entry name" value="INTRAFLAGELLAR TRANSPORT PROTEIN 88 HOMOLOG"/>
    <property type="match status" value="1"/>
</dbReference>
<evidence type="ECO:0000313" key="2">
    <source>
        <dbReference type="EMBL" id="CDJ68787.1"/>
    </source>
</evidence>
<evidence type="ECO:0000256" key="1">
    <source>
        <dbReference type="PROSITE-ProRule" id="PRU00339"/>
    </source>
</evidence>
<dbReference type="AlphaFoldDB" id="U6MWZ9"/>
<dbReference type="GO" id="GO:0097730">
    <property type="term" value="C:non-motile cilium"/>
    <property type="evidence" value="ECO:0007669"/>
    <property type="project" value="TreeGrafter"/>
</dbReference>
<dbReference type="GO" id="GO:0097546">
    <property type="term" value="C:ciliary base"/>
    <property type="evidence" value="ECO:0007669"/>
    <property type="project" value="TreeGrafter"/>
</dbReference>
<dbReference type="GO" id="GO:1905515">
    <property type="term" value="P:non-motile cilium assembly"/>
    <property type="evidence" value="ECO:0007669"/>
    <property type="project" value="TreeGrafter"/>
</dbReference>
<dbReference type="GO" id="GO:0019894">
    <property type="term" value="F:kinesin binding"/>
    <property type="evidence" value="ECO:0007669"/>
    <property type="project" value="TreeGrafter"/>
</dbReference>
<dbReference type="PROSITE" id="PS50005">
    <property type="entry name" value="TPR"/>
    <property type="match status" value="1"/>
</dbReference>
<evidence type="ECO:0000313" key="3">
    <source>
        <dbReference type="Proteomes" id="UP000030754"/>
    </source>
</evidence>
<dbReference type="GO" id="GO:0042073">
    <property type="term" value="P:intraciliary transport"/>
    <property type="evidence" value="ECO:0007669"/>
    <property type="project" value="TreeGrafter"/>
</dbReference>
<dbReference type="VEuPathDB" id="ToxoDB:ENH_00058210"/>
<dbReference type="InterPro" id="IPR019734">
    <property type="entry name" value="TPR_rpt"/>
</dbReference>
<keyword evidence="1" id="KW-0802">TPR repeat</keyword>
<dbReference type="Pfam" id="PF13181">
    <property type="entry name" value="TPR_8"/>
    <property type="match status" value="1"/>
</dbReference>
<protein>
    <submittedName>
        <fullName evidence="2">Intraflagellar transport particle protein, putative</fullName>
    </submittedName>
</protein>
<sequence length="383" mass="41944">MQHFFVSLLLLKQEKMKRESEDLKGCVDIFSLEDEEPVVTAAAAPPAANAAAAPAAAADSSAAAACSAVTTAAEAPAAAAAPAAPKVETSFLNEDECILAAMRLLVYFSPRQKGEIYQQVINALRQYGLENLAGEVELERAMGWLREGREEAAIAAYKACNSNSSSSSSRVSLLKAAINLSFIFVLEGDLQQADAYADMALAADRKEEAVSALLRLRSLFPAHAEALFLLAKIYEQQGQLDSALEALALLASPSLRPQDAKVWKEMGRLSESLNMRQEALGHYREAYGLRPWDLGTTSWLGVYLLREGSYTEAIDYFSLSSLLRPKELKWKQLQAYCMRKAGLLPDALRLYEELHALNPEDANVTRELNKTKAKLGMLKDRPL</sequence>